<sequence length="165" mass="18764">MIYKEKLNFVKDFLSHSLKLLSSGLLTSIGFIVLTSGGLNFIKSDMALQVILFAQYQMIGLTVCKFGIDNQLYASFLVDASKKYDPLGYMKNNGLYLALFFSLIIYFLEKDLLNSFLVFLLLILDVISILIIVQLGARGLFGQVFLSNFLSYPLFFIVFLIFEFL</sequence>
<dbReference type="EMBL" id="CP067378">
    <property type="protein sequence ID" value="QYS89439.1"/>
    <property type="molecule type" value="Genomic_DNA"/>
</dbReference>
<feature type="transmembrane region" description="Helical" evidence="1">
    <location>
        <begin position="114"/>
        <end position="133"/>
    </location>
</feature>
<keyword evidence="1" id="KW-1133">Transmembrane helix</keyword>
<feature type="transmembrane region" description="Helical" evidence="1">
    <location>
        <begin position="140"/>
        <end position="162"/>
    </location>
</feature>
<evidence type="ECO:0000256" key="1">
    <source>
        <dbReference type="SAM" id="Phobius"/>
    </source>
</evidence>
<accession>A0A8G0KVZ9</accession>
<name>A0A8G0KVZ9_9FLAO</name>
<dbReference type="KEGG" id="fdv:JJC05_03900"/>
<reference evidence="2" key="1">
    <citation type="submission" date="2020-12" db="EMBL/GenBank/DDBJ databases">
        <title>Genome sequencing of genetic groups of Flavobacterium columnare.</title>
        <authorList>
            <person name="Waldbieser G.C."/>
            <person name="Griffin M.J."/>
            <person name="LaFrentz B.R."/>
        </authorList>
    </citation>
    <scope>NUCLEOTIDE SEQUENCE</scope>
    <source>
        <strain evidence="2">90-106</strain>
    </source>
</reference>
<feature type="transmembrane region" description="Helical" evidence="1">
    <location>
        <begin position="20"/>
        <end position="42"/>
    </location>
</feature>
<keyword evidence="1" id="KW-0472">Membrane</keyword>
<dbReference type="AlphaFoldDB" id="A0A8G0KVZ9"/>
<evidence type="ECO:0000313" key="2">
    <source>
        <dbReference type="EMBL" id="QYS89439.1"/>
    </source>
</evidence>
<gene>
    <name evidence="2" type="ORF">JJC05_03900</name>
</gene>
<feature type="transmembrane region" description="Helical" evidence="1">
    <location>
        <begin position="89"/>
        <end position="108"/>
    </location>
</feature>
<keyword evidence="1" id="KW-0812">Transmembrane</keyword>
<organism evidence="2">
    <name type="scientific">Flavobacterium columnare</name>
    <dbReference type="NCBI Taxonomy" id="996"/>
    <lineage>
        <taxon>Bacteria</taxon>
        <taxon>Pseudomonadati</taxon>
        <taxon>Bacteroidota</taxon>
        <taxon>Flavobacteriia</taxon>
        <taxon>Flavobacteriales</taxon>
        <taxon>Flavobacteriaceae</taxon>
        <taxon>Flavobacterium</taxon>
    </lineage>
</organism>
<proteinExistence type="predicted"/>
<dbReference type="Proteomes" id="UP000824721">
    <property type="component" value="Chromosome"/>
</dbReference>
<protein>
    <submittedName>
        <fullName evidence="2">Uncharacterized protein</fullName>
    </submittedName>
</protein>